<gene>
    <name evidence="2" type="ORF">Pcinc_032356</name>
</gene>
<sequence>MDDEGRQEGAEGNLNGREMQEEEGSTGITEGYSTGRDMEKEKEGCEGPEKRVVPRRGKCRRRRRIDRIGRKRISVGRVQGDQEYSVDDAATTSPCVYHRTLLSVSQSVIGRIEFQVMFLVNRFATQ</sequence>
<keyword evidence="3" id="KW-1185">Reference proteome</keyword>
<dbReference type="EMBL" id="JAWQEG010004425">
    <property type="protein sequence ID" value="KAK3861706.1"/>
    <property type="molecule type" value="Genomic_DNA"/>
</dbReference>
<reference evidence="2" key="1">
    <citation type="submission" date="2023-10" db="EMBL/GenBank/DDBJ databases">
        <title>Genome assemblies of two species of porcelain crab, Petrolisthes cinctipes and Petrolisthes manimaculis (Anomura: Porcellanidae).</title>
        <authorList>
            <person name="Angst P."/>
        </authorList>
    </citation>
    <scope>NUCLEOTIDE SEQUENCE</scope>
    <source>
        <strain evidence="2">PB745_01</strain>
        <tissue evidence="2">Gill</tissue>
    </source>
</reference>
<name>A0AAE1EUK2_PETCI</name>
<feature type="non-terminal residue" evidence="2">
    <location>
        <position position="1"/>
    </location>
</feature>
<feature type="compositionally biased region" description="Basic and acidic residues" evidence="1">
    <location>
        <begin position="36"/>
        <end position="52"/>
    </location>
</feature>
<feature type="region of interest" description="Disordered" evidence="1">
    <location>
        <begin position="1"/>
        <end position="58"/>
    </location>
</feature>
<evidence type="ECO:0000256" key="1">
    <source>
        <dbReference type="SAM" id="MobiDB-lite"/>
    </source>
</evidence>
<accession>A0AAE1EUK2</accession>
<protein>
    <submittedName>
        <fullName evidence="2">Uncharacterized protein</fullName>
    </submittedName>
</protein>
<dbReference type="Proteomes" id="UP001286313">
    <property type="component" value="Unassembled WGS sequence"/>
</dbReference>
<evidence type="ECO:0000313" key="2">
    <source>
        <dbReference type="EMBL" id="KAK3861706.1"/>
    </source>
</evidence>
<organism evidence="2 3">
    <name type="scientific">Petrolisthes cinctipes</name>
    <name type="common">Flat porcelain crab</name>
    <dbReference type="NCBI Taxonomy" id="88211"/>
    <lineage>
        <taxon>Eukaryota</taxon>
        <taxon>Metazoa</taxon>
        <taxon>Ecdysozoa</taxon>
        <taxon>Arthropoda</taxon>
        <taxon>Crustacea</taxon>
        <taxon>Multicrustacea</taxon>
        <taxon>Malacostraca</taxon>
        <taxon>Eumalacostraca</taxon>
        <taxon>Eucarida</taxon>
        <taxon>Decapoda</taxon>
        <taxon>Pleocyemata</taxon>
        <taxon>Anomura</taxon>
        <taxon>Galatheoidea</taxon>
        <taxon>Porcellanidae</taxon>
        <taxon>Petrolisthes</taxon>
    </lineage>
</organism>
<dbReference type="AlphaFoldDB" id="A0AAE1EUK2"/>
<comment type="caution">
    <text evidence="2">The sequence shown here is derived from an EMBL/GenBank/DDBJ whole genome shotgun (WGS) entry which is preliminary data.</text>
</comment>
<proteinExistence type="predicted"/>
<evidence type="ECO:0000313" key="3">
    <source>
        <dbReference type="Proteomes" id="UP001286313"/>
    </source>
</evidence>